<name>A0A0D3EN62_9ORYZ</name>
<dbReference type="PaxDb" id="65489-OBART01G13460.1"/>
<dbReference type="Gramene" id="OBART01G13460.1">
    <property type="protein sequence ID" value="OBART01G13460.1"/>
    <property type="gene ID" value="OBART01G13460"/>
</dbReference>
<dbReference type="EnsemblPlants" id="OBART01G13460.1">
    <property type="protein sequence ID" value="OBART01G13460.1"/>
    <property type="gene ID" value="OBART01G13460"/>
</dbReference>
<sequence>MHASGWLHEEYAPRSSSLVAQSCIGSNAAPTKIDFSSMDPALLGTGRWVQVRDQVDLLITDNWFDAHYPQLTRELRASITAATIASRSPSTATSAGLPNLDAYESFAVIDGLKPKNVRAFVDLVFARQLLVSNQSLTPHPQSPLIKSCSRFCQFSTTKRIRMILEGFAVAKHHEAQSESANEVNGNGMQTRDDEWVLVKPLLTSLIIMSPPWRGGDEGK</sequence>
<dbReference type="Proteomes" id="UP000026960">
    <property type="component" value="Chromosome 1"/>
</dbReference>
<accession>A0A0D3EN62</accession>
<reference evidence="1" key="1">
    <citation type="journal article" date="2009" name="Rice">
        <title>De Novo Next Generation Sequencing of Plant Genomes.</title>
        <authorList>
            <person name="Rounsley S."/>
            <person name="Marri P.R."/>
            <person name="Yu Y."/>
            <person name="He R."/>
            <person name="Sisneros N."/>
            <person name="Goicoechea J.L."/>
            <person name="Lee S.J."/>
            <person name="Angelova A."/>
            <person name="Kudrna D."/>
            <person name="Luo M."/>
            <person name="Affourtit J."/>
            <person name="Desany B."/>
            <person name="Knight J."/>
            <person name="Niazi F."/>
            <person name="Egholm M."/>
            <person name="Wing R.A."/>
        </authorList>
    </citation>
    <scope>NUCLEOTIDE SEQUENCE [LARGE SCALE GENOMIC DNA]</scope>
    <source>
        <strain evidence="1">cv. IRGC 105608</strain>
    </source>
</reference>
<evidence type="ECO:0000313" key="2">
    <source>
        <dbReference type="Proteomes" id="UP000026960"/>
    </source>
</evidence>
<evidence type="ECO:0000313" key="1">
    <source>
        <dbReference type="EnsemblPlants" id="OBART01G13460.1"/>
    </source>
</evidence>
<protein>
    <submittedName>
        <fullName evidence="1">Uncharacterized protein</fullName>
    </submittedName>
</protein>
<keyword evidence="2" id="KW-1185">Reference proteome</keyword>
<dbReference type="STRING" id="65489.A0A0D3EN62"/>
<organism evidence="1">
    <name type="scientific">Oryza barthii</name>
    <dbReference type="NCBI Taxonomy" id="65489"/>
    <lineage>
        <taxon>Eukaryota</taxon>
        <taxon>Viridiplantae</taxon>
        <taxon>Streptophyta</taxon>
        <taxon>Embryophyta</taxon>
        <taxon>Tracheophyta</taxon>
        <taxon>Spermatophyta</taxon>
        <taxon>Magnoliopsida</taxon>
        <taxon>Liliopsida</taxon>
        <taxon>Poales</taxon>
        <taxon>Poaceae</taxon>
        <taxon>BOP clade</taxon>
        <taxon>Oryzoideae</taxon>
        <taxon>Oryzeae</taxon>
        <taxon>Oryzinae</taxon>
        <taxon>Oryza</taxon>
    </lineage>
</organism>
<dbReference type="AlphaFoldDB" id="A0A0D3EN62"/>
<proteinExistence type="predicted"/>
<dbReference type="HOGENOM" id="CLU_010119_3_1_1"/>
<reference evidence="1" key="2">
    <citation type="submission" date="2015-03" db="UniProtKB">
        <authorList>
            <consortium name="EnsemblPlants"/>
        </authorList>
    </citation>
    <scope>IDENTIFICATION</scope>
</reference>